<feature type="compositionally biased region" description="Basic and acidic residues" evidence="2">
    <location>
        <begin position="223"/>
        <end position="232"/>
    </location>
</feature>
<keyword evidence="1" id="KW-0694">RNA-binding</keyword>
<dbReference type="CDD" id="cd00105">
    <property type="entry name" value="KH-I"/>
    <property type="match status" value="1"/>
</dbReference>
<dbReference type="InterPro" id="IPR004087">
    <property type="entry name" value="KH_dom"/>
</dbReference>
<dbReference type="PANTHER" id="PTHR13360">
    <property type="entry name" value="ACTIVATING SIGNAL COINTEGRATOR 1 COMPLEX SUBUNIT 1"/>
    <property type="match status" value="1"/>
</dbReference>
<dbReference type="Proteomes" id="UP001605036">
    <property type="component" value="Unassembled WGS sequence"/>
</dbReference>
<dbReference type="SUPFAM" id="SSF54791">
    <property type="entry name" value="Eukaryotic type KH-domain (KH-domain type I)"/>
    <property type="match status" value="1"/>
</dbReference>
<dbReference type="InterPro" id="IPR009210">
    <property type="entry name" value="ASCC1"/>
</dbReference>
<dbReference type="EMBL" id="JBHFFA010000008">
    <property type="protein sequence ID" value="KAL2608445.1"/>
    <property type="molecule type" value="Genomic_DNA"/>
</dbReference>
<organism evidence="4 5">
    <name type="scientific">Riccia fluitans</name>
    <dbReference type="NCBI Taxonomy" id="41844"/>
    <lineage>
        <taxon>Eukaryota</taxon>
        <taxon>Viridiplantae</taxon>
        <taxon>Streptophyta</taxon>
        <taxon>Embryophyta</taxon>
        <taxon>Marchantiophyta</taxon>
        <taxon>Marchantiopsida</taxon>
        <taxon>Marchantiidae</taxon>
        <taxon>Marchantiales</taxon>
        <taxon>Ricciaceae</taxon>
        <taxon>Riccia</taxon>
    </lineage>
</organism>
<dbReference type="Gene3D" id="3.90.1140.10">
    <property type="entry name" value="Cyclic phosphodiesterase"/>
    <property type="match status" value="2"/>
</dbReference>
<feature type="region of interest" description="Disordered" evidence="2">
    <location>
        <begin position="205"/>
        <end position="250"/>
    </location>
</feature>
<evidence type="ECO:0000313" key="5">
    <source>
        <dbReference type="Proteomes" id="UP001605036"/>
    </source>
</evidence>
<dbReference type="PROSITE" id="PS50084">
    <property type="entry name" value="KH_TYPE_1"/>
    <property type="match status" value="1"/>
</dbReference>
<gene>
    <name evidence="4" type="ORF">R1flu_027018</name>
</gene>
<evidence type="ECO:0000256" key="1">
    <source>
        <dbReference type="PROSITE-ProRule" id="PRU00117"/>
    </source>
</evidence>
<dbReference type="SMART" id="SM00322">
    <property type="entry name" value="KH"/>
    <property type="match status" value="1"/>
</dbReference>
<dbReference type="InterPro" id="IPR019510">
    <property type="entry name" value="AKAP7-like_phosphoesterase"/>
</dbReference>
<proteinExistence type="predicted"/>
<dbReference type="InterPro" id="IPR004088">
    <property type="entry name" value="KH_dom_type_1"/>
</dbReference>
<keyword evidence="5" id="KW-1185">Reference proteome</keyword>
<accession>A0ABD1XHP4</accession>
<protein>
    <recommendedName>
        <fullName evidence="3">K Homology domain-containing protein</fullName>
    </recommendedName>
</protein>
<comment type="caution">
    <text evidence="4">The sequence shown here is derived from an EMBL/GenBank/DDBJ whole genome shotgun (WGS) entry which is preliminary data.</text>
</comment>
<reference evidence="4 5" key="1">
    <citation type="submission" date="2024-09" db="EMBL/GenBank/DDBJ databases">
        <title>Chromosome-scale assembly of Riccia fluitans.</title>
        <authorList>
            <person name="Paukszto L."/>
            <person name="Sawicki J."/>
            <person name="Karawczyk K."/>
            <person name="Piernik-Szablinska J."/>
            <person name="Szczecinska M."/>
            <person name="Mazdziarz M."/>
        </authorList>
    </citation>
    <scope>NUCLEOTIDE SEQUENCE [LARGE SCALE GENOMIC DNA]</scope>
    <source>
        <strain evidence="4">Rf_01</strain>
        <tissue evidence="4">Aerial parts of the thallus</tissue>
    </source>
</reference>
<sequence length="541" mass="59450">MKFGSNELNHGPVCCIEKRESMEASNGTTGLKNGAGVWKAKHNSRNVSSVAGECRRDDAETTAKVGGNCERINSAAELNVAASTAPDPVASAEKSEQETMTKEVNVDAMLLRFLVGKGGSTKERIEKECKVQLKVPSTHEAKVSKSGCTVTGTAAGIEAARRKIKAILDEAVQSKLQYTHFISLPLATHPDLLEQVEKFQEQILARNQPSKATPSSGRNSGPSDRKKPEVAGKGKSALSGDEFKSKDSGTENLLVENQVKNSVPETLGAIEDKDVIMKEAGSLEGDTSLGEVKGSLSEEKNLDSGDGYKEERVESIKAEIVEVDKGLGGEEIVYETDVIDMEKGVVEVEMTPHKSGIDKSIFVKPRTFHLTVLMLKLWNEERVQQAAEVLKKTQAAVHEILEGRPVSLEFRGVETMRGKPDKAHVLYARVEDSTEKTRLLQACRVLIDAYVESGLVMETDIGQGLKLHATLMNTTHRTVRKNNRFGKRIPFNATEILEQYDEWRWGEFGIQEAHLSQRFVYGENGYYHCVRSIPLPSHSCA</sequence>
<dbReference type="Pfam" id="PF10469">
    <property type="entry name" value="AKAP7_NLS"/>
    <property type="match status" value="1"/>
</dbReference>
<dbReference type="InterPro" id="IPR009097">
    <property type="entry name" value="Cyclic_Pdiesterase"/>
</dbReference>
<feature type="domain" description="K Homology" evidence="3">
    <location>
        <begin position="98"/>
        <end position="169"/>
    </location>
</feature>
<name>A0ABD1XHP4_9MARC</name>
<dbReference type="InterPro" id="IPR036612">
    <property type="entry name" value="KH_dom_type_1_sf"/>
</dbReference>
<evidence type="ECO:0000256" key="2">
    <source>
        <dbReference type="SAM" id="MobiDB-lite"/>
    </source>
</evidence>
<evidence type="ECO:0000313" key="4">
    <source>
        <dbReference type="EMBL" id="KAL2608445.1"/>
    </source>
</evidence>
<dbReference type="PANTHER" id="PTHR13360:SF1">
    <property type="entry name" value="ACTIVATING SIGNAL COINTEGRATOR 1 COMPLEX SUBUNIT 1"/>
    <property type="match status" value="1"/>
</dbReference>
<dbReference type="GO" id="GO:0003723">
    <property type="term" value="F:RNA binding"/>
    <property type="evidence" value="ECO:0007669"/>
    <property type="project" value="UniProtKB-UniRule"/>
</dbReference>
<dbReference type="AlphaFoldDB" id="A0ABD1XHP4"/>
<dbReference type="SUPFAM" id="SSF55144">
    <property type="entry name" value="LigT-like"/>
    <property type="match status" value="1"/>
</dbReference>
<dbReference type="Gene3D" id="3.30.1370.10">
    <property type="entry name" value="K Homology domain, type 1"/>
    <property type="match status" value="1"/>
</dbReference>
<dbReference type="Pfam" id="PF00013">
    <property type="entry name" value="KH_1"/>
    <property type="match status" value="1"/>
</dbReference>
<evidence type="ECO:0000259" key="3">
    <source>
        <dbReference type="SMART" id="SM00322"/>
    </source>
</evidence>
<feature type="compositionally biased region" description="Polar residues" evidence="2">
    <location>
        <begin position="205"/>
        <end position="222"/>
    </location>
</feature>